<reference evidence="3" key="1">
    <citation type="journal article" date="2022" name="Int. J. Mol. Sci.">
        <title>Draft Genome of Tanacetum Coccineum: Genomic Comparison of Closely Related Tanacetum-Family Plants.</title>
        <authorList>
            <person name="Yamashiro T."/>
            <person name="Shiraishi A."/>
            <person name="Nakayama K."/>
            <person name="Satake H."/>
        </authorList>
    </citation>
    <scope>NUCLEOTIDE SEQUENCE</scope>
</reference>
<feature type="chain" id="PRO_5047125227" evidence="2">
    <location>
        <begin position="18"/>
        <end position="231"/>
    </location>
</feature>
<evidence type="ECO:0000313" key="4">
    <source>
        <dbReference type="Proteomes" id="UP001151760"/>
    </source>
</evidence>
<sequence length="231" mass="24161">MHHGDLDPSLLVLVVYAFICCSRSSLVDIQLGRHVPFISRLMSTNDRMSVSYHLCLTVYEYPAAGAVSGVLEDGSRMHKHDHDGFEAPDESLDSILSSEPKPLGKHRFTGAISGTVSAGSTQVYAVETLSNLVSRSPKVDKLQPLRSGCSVSGISYPFGKQVVVCIDISGLGGLGSGGWCGGDMVMGSGAMHLARRSPAEGGDSEIGGDGDGVVMARSLSTSASGGRDMEV</sequence>
<protein>
    <submittedName>
        <fullName evidence="3">Uncharacterized protein</fullName>
    </submittedName>
</protein>
<dbReference type="EMBL" id="BQNB010009544">
    <property type="protein sequence ID" value="GJS64989.1"/>
    <property type="molecule type" value="Genomic_DNA"/>
</dbReference>
<reference evidence="3" key="2">
    <citation type="submission" date="2022-01" db="EMBL/GenBank/DDBJ databases">
        <authorList>
            <person name="Yamashiro T."/>
            <person name="Shiraishi A."/>
            <person name="Satake H."/>
            <person name="Nakayama K."/>
        </authorList>
    </citation>
    <scope>NUCLEOTIDE SEQUENCE</scope>
</reference>
<evidence type="ECO:0000256" key="2">
    <source>
        <dbReference type="SAM" id="SignalP"/>
    </source>
</evidence>
<evidence type="ECO:0000313" key="3">
    <source>
        <dbReference type="EMBL" id="GJS64989.1"/>
    </source>
</evidence>
<accession>A0ABQ4XI69</accession>
<feature type="signal peptide" evidence="2">
    <location>
        <begin position="1"/>
        <end position="17"/>
    </location>
</feature>
<comment type="caution">
    <text evidence="3">The sequence shown here is derived from an EMBL/GenBank/DDBJ whole genome shotgun (WGS) entry which is preliminary data.</text>
</comment>
<gene>
    <name evidence="3" type="ORF">Tco_0679553</name>
</gene>
<proteinExistence type="predicted"/>
<organism evidence="3 4">
    <name type="scientific">Tanacetum coccineum</name>
    <dbReference type="NCBI Taxonomy" id="301880"/>
    <lineage>
        <taxon>Eukaryota</taxon>
        <taxon>Viridiplantae</taxon>
        <taxon>Streptophyta</taxon>
        <taxon>Embryophyta</taxon>
        <taxon>Tracheophyta</taxon>
        <taxon>Spermatophyta</taxon>
        <taxon>Magnoliopsida</taxon>
        <taxon>eudicotyledons</taxon>
        <taxon>Gunneridae</taxon>
        <taxon>Pentapetalae</taxon>
        <taxon>asterids</taxon>
        <taxon>campanulids</taxon>
        <taxon>Asterales</taxon>
        <taxon>Asteraceae</taxon>
        <taxon>Asteroideae</taxon>
        <taxon>Anthemideae</taxon>
        <taxon>Anthemidinae</taxon>
        <taxon>Tanacetum</taxon>
    </lineage>
</organism>
<keyword evidence="2" id="KW-0732">Signal</keyword>
<keyword evidence="4" id="KW-1185">Reference proteome</keyword>
<evidence type="ECO:0000256" key="1">
    <source>
        <dbReference type="SAM" id="MobiDB-lite"/>
    </source>
</evidence>
<feature type="region of interest" description="Disordered" evidence="1">
    <location>
        <begin position="195"/>
        <end position="231"/>
    </location>
</feature>
<name>A0ABQ4XI69_9ASTR</name>
<dbReference type="Proteomes" id="UP001151760">
    <property type="component" value="Unassembled WGS sequence"/>
</dbReference>